<evidence type="ECO:0000313" key="9">
    <source>
        <dbReference type="Proteomes" id="UP001280629"/>
    </source>
</evidence>
<dbReference type="InterPro" id="IPR058245">
    <property type="entry name" value="NreC/VraR/RcsB-like_REC"/>
</dbReference>
<name>A0ABU4FX45_9BACL</name>
<feature type="domain" description="HTH luxR-type" evidence="6">
    <location>
        <begin position="142"/>
        <end position="207"/>
    </location>
</feature>
<dbReference type="PROSITE" id="PS50110">
    <property type="entry name" value="RESPONSE_REGULATORY"/>
    <property type="match status" value="1"/>
</dbReference>
<dbReference type="PANTHER" id="PTHR43214:SF41">
    <property type="entry name" value="NITRATE_NITRITE RESPONSE REGULATOR PROTEIN NARP"/>
    <property type="match status" value="1"/>
</dbReference>
<dbReference type="InterPro" id="IPR039420">
    <property type="entry name" value="WalR-like"/>
</dbReference>
<keyword evidence="2" id="KW-0805">Transcription regulation</keyword>
<accession>A0ABU4FX45</accession>
<dbReference type="SUPFAM" id="SSF52172">
    <property type="entry name" value="CheY-like"/>
    <property type="match status" value="1"/>
</dbReference>
<dbReference type="InterPro" id="IPR016032">
    <property type="entry name" value="Sig_transdc_resp-reg_C-effctor"/>
</dbReference>
<reference evidence="8 9" key="1">
    <citation type="submission" date="2023-06" db="EMBL/GenBank/DDBJ databases">
        <title>Sporosarcina sp. nov., isolated from Korean traditional fermented seafood 'Jeotgal'.</title>
        <authorList>
            <person name="Yang A.-I."/>
            <person name="Shin N.-R."/>
        </authorList>
    </citation>
    <scope>NUCLEOTIDE SEQUENCE [LARGE SCALE GENOMIC DNA]</scope>
    <source>
        <strain evidence="8 9">KCTC3840</strain>
    </source>
</reference>
<gene>
    <name evidence="8" type="ORF">QT716_01410</name>
</gene>
<dbReference type="InterPro" id="IPR011006">
    <property type="entry name" value="CheY-like_superfamily"/>
</dbReference>
<comment type="caution">
    <text evidence="8">The sequence shown here is derived from an EMBL/GenBank/DDBJ whole genome shotgun (WGS) entry which is preliminary data.</text>
</comment>
<evidence type="ECO:0000313" key="8">
    <source>
        <dbReference type="EMBL" id="MDW0108700.1"/>
    </source>
</evidence>
<dbReference type="CDD" id="cd17535">
    <property type="entry name" value="REC_NarL-like"/>
    <property type="match status" value="1"/>
</dbReference>
<keyword evidence="3" id="KW-0238">DNA-binding</keyword>
<dbReference type="PROSITE" id="PS50043">
    <property type="entry name" value="HTH_LUXR_2"/>
    <property type="match status" value="1"/>
</dbReference>
<dbReference type="EMBL" id="JAUBDH010000001">
    <property type="protein sequence ID" value="MDW0108700.1"/>
    <property type="molecule type" value="Genomic_DNA"/>
</dbReference>
<dbReference type="InterPro" id="IPR000792">
    <property type="entry name" value="Tscrpt_reg_LuxR_C"/>
</dbReference>
<dbReference type="RefSeq" id="WP_317933910.1">
    <property type="nucleotide sequence ID" value="NZ_JAUBDH010000001.1"/>
</dbReference>
<evidence type="ECO:0000259" key="6">
    <source>
        <dbReference type="PROSITE" id="PS50043"/>
    </source>
</evidence>
<keyword evidence="1" id="KW-0597">Phosphoprotein</keyword>
<dbReference type="Gene3D" id="3.40.50.2300">
    <property type="match status" value="1"/>
</dbReference>
<sequence>MRILIADHRPFVQRGLCSIVSAEPEFNIIGEVGSKGQAIQSIKQHSPDLLITNWRFGTTSGLELIKEARKEGYAGKALLLAEHVTKQEFSQVKALHIEGLIASTAIQEEFIHALKLLDLGRRYYDSHILESFLETSLDGRSKSDPYHQLTEKELEVLQALGHGLSNRQIAESLFVTEYTVKKHVSQVLAKLELADRTHAALYANARGIACYEVSV</sequence>
<protein>
    <submittedName>
        <fullName evidence="8">Response regulator transcription factor</fullName>
    </submittedName>
</protein>
<evidence type="ECO:0000259" key="7">
    <source>
        <dbReference type="PROSITE" id="PS50110"/>
    </source>
</evidence>
<keyword evidence="4" id="KW-0804">Transcription</keyword>
<dbReference type="PANTHER" id="PTHR43214">
    <property type="entry name" value="TWO-COMPONENT RESPONSE REGULATOR"/>
    <property type="match status" value="1"/>
</dbReference>
<dbReference type="InterPro" id="IPR001789">
    <property type="entry name" value="Sig_transdc_resp-reg_receiver"/>
</dbReference>
<dbReference type="Pfam" id="PF00072">
    <property type="entry name" value="Response_reg"/>
    <property type="match status" value="1"/>
</dbReference>
<dbReference type="PRINTS" id="PR00038">
    <property type="entry name" value="HTHLUXR"/>
</dbReference>
<comment type="caution">
    <text evidence="5">Lacks conserved residue(s) required for the propagation of feature annotation.</text>
</comment>
<keyword evidence="9" id="KW-1185">Reference proteome</keyword>
<dbReference type="Proteomes" id="UP001280629">
    <property type="component" value="Unassembled WGS sequence"/>
</dbReference>
<evidence type="ECO:0000256" key="3">
    <source>
        <dbReference type="ARBA" id="ARBA00023125"/>
    </source>
</evidence>
<dbReference type="SUPFAM" id="SSF46894">
    <property type="entry name" value="C-terminal effector domain of the bipartite response regulators"/>
    <property type="match status" value="1"/>
</dbReference>
<dbReference type="Pfam" id="PF00196">
    <property type="entry name" value="GerE"/>
    <property type="match status" value="1"/>
</dbReference>
<dbReference type="CDD" id="cd06170">
    <property type="entry name" value="LuxR_C_like"/>
    <property type="match status" value="1"/>
</dbReference>
<feature type="domain" description="Response regulatory" evidence="7">
    <location>
        <begin position="2"/>
        <end position="118"/>
    </location>
</feature>
<evidence type="ECO:0000256" key="5">
    <source>
        <dbReference type="PROSITE-ProRule" id="PRU00169"/>
    </source>
</evidence>
<dbReference type="SMART" id="SM00421">
    <property type="entry name" value="HTH_LUXR"/>
    <property type="match status" value="1"/>
</dbReference>
<evidence type="ECO:0000256" key="1">
    <source>
        <dbReference type="ARBA" id="ARBA00022553"/>
    </source>
</evidence>
<proteinExistence type="predicted"/>
<organism evidence="8 9">
    <name type="scientific">Sporosarcina aquimarina</name>
    <dbReference type="NCBI Taxonomy" id="114975"/>
    <lineage>
        <taxon>Bacteria</taxon>
        <taxon>Bacillati</taxon>
        <taxon>Bacillota</taxon>
        <taxon>Bacilli</taxon>
        <taxon>Bacillales</taxon>
        <taxon>Caryophanaceae</taxon>
        <taxon>Sporosarcina</taxon>
    </lineage>
</organism>
<evidence type="ECO:0000256" key="4">
    <source>
        <dbReference type="ARBA" id="ARBA00023163"/>
    </source>
</evidence>
<evidence type="ECO:0000256" key="2">
    <source>
        <dbReference type="ARBA" id="ARBA00023015"/>
    </source>
</evidence>